<protein>
    <submittedName>
        <fullName evidence="1">Uncharacterized protein</fullName>
    </submittedName>
</protein>
<dbReference type="EMBL" id="CDOG01000020">
    <property type="protein sequence ID" value="CEN37763.1"/>
    <property type="molecule type" value="Genomic_DNA"/>
</dbReference>
<sequence length="62" mass="7585">MRTKEKNNSIQDNKFYFDKELYKERYVIERNNEWRDSFYSLLSRFDSTVSSGLVLITLFSNF</sequence>
<accession>A0A0B7HW42</accession>
<gene>
    <name evidence="1" type="ORF">CCYN74_270025</name>
</gene>
<organism evidence="1 2">
    <name type="scientific">Capnocytophaga cynodegmi</name>
    <dbReference type="NCBI Taxonomy" id="28189"/>
    <lineage>
        <taxon>Bacteria</taxon>
        <taxon>Pseudomonadati</taxon>
        <taxon>Bacteroidota</taxon>
        <taxon>Flavobacteriia</taxon>
        <taxon>Flavobacteriales</taxon>
        <taxon>Flavobacteriaceae</taxon>
        <taxon>Capnocytophaga</taxon>
    </lineage>
</organism>
<evidence type="ECO:0000313" key="1">
    <source>
        <dbReference type="EMBL" id="CEN37763.1"/>
    </source>
</evidence>
<dbReference type="AlphaFoldDB" id="A0A0B7HW42"/>
<reference evidence="1 2" key="1">
    <citation type="submission" date="2015-01" db="EMBL/GenBank/DDBJ databases">
        <authorList>
            <person name="MANFREDI Pablo"/>
        </authorList>
    </citation>
    <scope>NUCLEOTIDE SEQUENCE [LARGE SCALE GENOMIC DNA]</scope>
    <source>
        <strain evidence="1 2">Ccy74</strain>
    </source>
</reference>
<name>A0A0B7HW42_9FLAO</name>
<dbReference type="Proteomes" id="UP000038083">
    <property type="component" value="Unassembled WGS sequence"/>
</dbReference>
<evidence type="ECO:0000313" key="2">
    <source>
        <dbReference type="Proteomes" id="UP000038083"/>
    </source>
</evidence>
<proteinExistence type="predicted"/>